<dbReference type="Gene3D" id="1.10.10.10">
    <property type="entry name" value="Winged helix-like DNA-binding domain superfamily/Winged helix DNA-binding domain"/>
    <property type="match status" value="1"/>
</dbReference>
<dbReference type="OrthoDB" id="6195716at2"/>
<protein>
    <submittedName>
        <fullName evidence="5">DNA-binding transcriptional regulator, MarR family</fullName>
    </submittedName>
</protein>
<dbReference type="InterPro" id="IPR036388">
    <property type="entry name" value="WH-like_DNA-bd_sf"/>
</dbReference>
<dbReference type="PROSITE" id="PS01117">
    <property type="entry name" value="HTH_MARR_1"/>
    <property type="match status" value="1"/>
</dbReference>
<keyword evidence="2 5" id="KW-0238">DNA-binding</keyword>
<evidence type="ECO:0000256" key="3">
    <source>
        <dbReference type="ARBA" id="ARBA00023163"/>
    </source>
</evidence>
<dbReference type="AlphaFoldDB" id="A0A1H3G9W2"/>
<keyword evidence="3" id="KW-0804">Transcription</keyword>
<name>A0A1H3G9W2_9PSED</name>
<dbReference type="InterPro" id="IPR000835">
    <property type="entry name" value="HTH_MarR-typ"/>
</dbReference>
<dbReference type="SUPFAM" id="SSF46785">
    <property type="entry name" value="Winged helix' DNA-binding domain"/>
    <property type="match status" value="1"/>
</dbReference>
<dbReference type="STRING" id="1007099.SAMN05216287_4293"/>
<dbReference type="GO" id="GO:0006950">
    <property type="term" value="P:response to stress"/>
    <property type="evidence" value="ECO:0007669"/>
    <property type="project" value="TreeGrafter"/>
</dbReference>
<dbReference type="PANTHER" id="PTHR33164">
    <property type="entry name" value="TRANSCRIPTIONAL REGULATOR, MARR FAMILY"/>
    <property type="match status" value="1"/>
</dbReference>
<dbReference type="PROSITE" id="PS50995">
    <property type="entry name" value="HTH_MARR_2"/>
    <property type="match status" value="1"/>
</dbReference>
<dbReference type="InterPro" id="IPR039422">
    <property type="entry name" value="MarR/SlyA-like"/>
</dbReference>
<dbReference type="RefSeq" id="WP_090231694.1">
    <property type="nucleotide sequence ID" value="NZ_FNNU01000009.1"/>
</dbReference>
<dbReference type="Pfam" id="PF12802">
    <property type="entry name" value="MarR_2"/>
    <property type="match status" value="1"/>
</dbReference>
<dbReference type="EMBL" id="FNNU01000009">
    <property type="protein sequence ID" value="SDY00122.1"/>
    <property type="molecule type" value="Genomic_DNA"/>
</dbReference>
<reference evidence="6" key="1">
    <citation type="submission" date="2016-10" db="EMBL/GenBank/DDBJ databases">
        <authorList>
            <person name="Varghese N."/>
            <person name="Submissions S."/>
        </authorList>
    </citation>
    <scope>NUCLEOTIDE SEQUENCE [LARGE SCALE GENOMIC DNA]</scope>
    <source>
        <strain evidence="6">NRRL B-59562</strain>
    </source>
</reference>
<keyword evidence="6" id="KW-1185">Reference proteome</keyword>
<keyword evidence="1" id="KW-0805">Transcription regulation</keyword>
<proteinExistence type="predicted"/>
<evidence type="ECO:0000256" key="2">
    <source>
        <dbReference type="ARBA" id="ARBA00023125"/>
    </source>
</evidence>
<dbReference type="PANTHER" id="PTHR33164:SF87">
    <property type="entry name" value="MULTIPLE ANTIBIOTIC RESISTANCE PROTEIN MARR"/>
    <property type="match status" value="1"/>
</dbReference>
<dbReference type="Proteomes" id="UP000243778">
    <property type="component" value="Unassembled WGS sequence"/>
</dbReference>
<evidence type="ECO:0000313" key="5">
    <source>
        <dbReference type="EMBL" id="SDY00122.1"/>
    </source>
</evidence>
<evidence type="ECO:0000256" key="1">
    <source>
        <dbReference type="ARBA" id="ARBA00023015"/>
    </source>
</evidence>
<dbReference type="PRINTS" id="PR00598">
    <property type="entry name" value="HTHMARR"/>
</dbReference>
<dbReference type="InterPro" id="IPR023187">
    <property type="entry name" value="Tscrpt_reg_MarR-type_CS"/>
</dbReference>
<dbReference type="GO" id="GO:0003677">
    <property type="term" value="F:DNA binding"/>
    <property type="evidence" value="ECO:0007669"/>
    <property type="project" value="UniProtKB-KW"/>
</dbReference>
<sequence>MQHYDRDNFPLRYSIGHLLALVNQQKDRLLDKYLAPHDVTAAQFKVLLLQQKDAALDTPAALCRALSLDSGAMTRMLDRLENKGLLTRVRCDADRRQVRLLLTEQGKAFSQQIMSIAADALNDLTQPLTREEFKELDRLLRKILTPTGLLPDAQGAH</sequence>
<evidence type="ECO:0000259" key="4">
    <source>
        <dbReference type="PROSITE" id="PS50995"/>
    </source>
</evidence>
<dbReference type="InterPro" id="IPR036390">
    <property type="entry name" value="WH_DNA-bd_sf"/>
</dbReference>
<organism evidence="5 6">
    <name type="scientific">Pseudomonas kuykendallii</name>
    <dbReference type="NCBI Taxonomy" id="1007099"/>
    <lineage>
        <taxon>Bacteria</taxon>
        <taxon>Pseudomonadati</taxon>
        <taxon>Pseudomonadota</taxon>
        <taxon>Gammaproteobacteria</taxon>
        <taxon>Pseudomonadales</taxon>
        <taxon>Pseudomonadaceae</taxon>
        <taxon>Pseudomonas</taxon>
    </lineage>
</organism>
<accession>A0A1H3G9W2</accession>
<evidence type="ECO:0000313" key="6">
    <source>
        <dbReference type="Proteomes" id="UP000243778"/>
    </source>
</evidence>
<dbReference type="GO" id="GO:0003700">
    <property type="term" value="F:DNA-binding transcription factor activity"/>
    <property type="evidence" value="ECO:0007669"/>
    <property type="project" value="InterPro"/>
</dbReference>
<gene>
    <name evidence="5" type="ORF">SAMN05216287_4293</name>
</gene>
<dbReference type="SMART" id="SM00347">
    <property type="entry name" value="HTH_MARR"/>
    <property type="match status" value="1"/>
</dbReference>
<feature type="domain" description="HTH marR-type" evidence="4">
    <location>
        <begin position="12"/>
        <end position="145"/>
    </location>
</feature>